<dbReference type="EMBL" id="FNSO01000001">
    <property type="protein sequence ID" value="SEB29531.1"/>
    <property type="molecule type" value="Genomic_DNA"/>
</dbReference>
<keyword evidence="2" id="KW-1185">Reference proteome</keyword>
<proteinExistence type="predicted"/>
<dbReference type="Proteomes" id="UP000199622">
    <property type="component" value="Unassembled WGS sequence"/>
</dbReference>
<sequence length="178" mass="18988">MVVNTDGSDCDPAVDLDVLNGGVDVVLNAGARNPNVECAVFRAAVAAVFGGAFEPVATPGACWFVEPQHRLRIEVGATVLGDRPGIFGSDPNLWTDRQIVTLGQKPAVAFRNLTGNEYSVYASPYGALDRRGHVRLQISAERERGIDTDVQPVLPMDVTLKAKAVVASVLEHHFGPGR</sequence>
<name>A0A1H4I6G9_9PSEU</name>
<organism evidence="1 2">
    <name type="scientific">Amycolatopsis tolypomycina</name>
    <dbReference type="NCBI Taxonomy" id="208445"/>
    <lineage>
        <taxon>Bacteria</taxon>
        <taxon>Bacillati</taxon>
        <taxon>Actinomycetota</taxon>
        <taxon>Actinomycetes</taxon>
        <taxon>Pseudonocardiales</taxon>
        <taxon>Pseudonocardiaceae</taxon>
        <taxon>Amycolatopsis</taxon>
    </lineage>
</organism>
<dbReference type="AlphaFoldDB" id="A0A1H4I6G9"/>
<accession>A0A1H4I6G9</accession>
<evidence type="ECO:0000313" key="2">
    <source>
        <dbReference type="Proteomes" id="UP000199622"/>
    </source>
</evidence>
<evidence type="ECO:0000313" key="1">
    <source>
        <dbReference type="EMBL" id="SEB29531.1"/>
    </source>
</evidence>
<gene>
    <name evidence="1" type="ORF">SAMN04489727_0177</name>
</gene>
<reference evidence="2" key="1">
    <citation type="submission" date="2016-10" db="EMBL/GenBank/DDBJ databases">
        <authorList>
            <person name="Varghese N."/>
            <person name="Submissions S."/>
        </authorList>
    </citation>
    <scope>NUCLEOTIDE SEQUENCE [LARGE SCALE GENOMIC DNA]</scope>
    <source>
        <strain evidence="2">DSM 44544</strain>
    </source>
</reference>
<protein>
    <submittedName>
        <fullName evidence="1">Uncharacterized protein</fullName>
    </submittedName>
</protein>